<gene>
    <name evidence="1" type="ORF">BDN72DRAFT_793746</name>
</gene>
<protein>
    <submittedName>
        <fullName evidence="1">Uncharacterized protein</fullName>
    </submittedName>
</protein>
<sequence length="53" mass="6202">MDFFSKPQSSAIKIVNPNTQDEQKTQPRKGSQYSVQRQCRNIMIYGSCKYQDK</sequence>
<dbReference type="Proteomes" id="UP000308600">
    <property type="component" value="Unassembled WGS sequence"/>
</dbReference>
<name>A0ACD3B192_9AGAR</name>
<dbReference type="EMBL" id="ML208296">
    <property type="protein sequence ID" value="TFK71555.1"/>
    <property type="molecule type" value="Genomic_DNA"/>
</dbReference>
<proteinExistence type="predicted"/>
<evidence type="ECO:0000313" key="1">
    <source>
        <dbReference type="EMBL" id="TFK71555.1"/>
    </source>
</evidence>
<keyword evidence="2" id="KW-1185">Reference proteome</keyword>
<feature type="non-terminal residue" evidence="1">
    <location>
        <position position="53"/>
    </location>
</feature>
<organism evidence="1 2">
    <name type="scientific">Pluteus cervinus</name>
    <dbReference type="NCBI Taxonomy" id="181527"/>
    <lineage>
        <taxon>Eukaryota</taxon>
        <taxon>Fungi</taxon>
        <taxon>Dikarya</taxon>
        <taxon>Basidiomycota</taxon>
        <taxon>Agaricomycotina</taxon>
        <taxon>Agaricomycetes</taxon>
        <taxon>Agaricomycetidae</taxon>
        <taxon>Agaricales</taxon>
        <taxon>Pluteineae</taxon>
        <taxon>Pluteaceae</taxon>
        <taxon>Pluteus</taxon>
    </lineage>
</organism>
<evidence type="ECO:0000313" key="2">
    <source>
        <dbReference type="Proteomes" id="UP000308600"/>
    </source>
</evidence>
<accession>A0ACD3B192</accession>
<reference evidence="1 2" key="1">
    <citation type="journal article" date="2019" name="Nat. Ecol. Evol.">
        <title>Megaphylogeny resolves global patterns of mushroom evolution.</title>
        <authorList>
            <person name="Varga T."/>
            <person name="Krizsan K."/>
            <person name="Foldi C."/>
            <person name="Dima B."/>
            <person name="Sanchez-Garcia M."/>
            <person name="Sanchez-Ramirez S."/>
            <person name="Szollosi G.J."/>
            <person name="Szarkandi J.G."/>
            <person name="Papp V."/>
            <person name="Albert L."/>
            <person name="Andreopoulos W."/>
            <person name="Angelini C."/>
            <person name="Antonin V."/>
            <person name="Barry K.W."/>
            <person name="Bougher N.L."/>
            <person name="Buchanan P."/>
            <person name="Buyck B."/>
            <person name="Bense V."/>
            <person name="Catcheside P."/>
            <person name="Chovatia M."/>
            <person name="Cooper J."/>
            <person name="Damon W."/>
            <person name="Desjardin D."/>
            <person name="Finy P."/>
            <person name="Geml J."/>
            <person name="Haridas S."/>
            <person name="Hughes K."/>
            <person name="Justo A."/>
            <person name="Karasinski D."/>
            <person name="Kautmanova I."/>
            <person name="Kiss B."/>
            <person name="Kocsube S."/>
            <person name="Kotiranta H."/>
            <person name="LaButti K.M."/>
            <person name="Lechner B.E."/>
            <person name="Liimatainen K."/>
            <person name="Lipzen A."/>
            <person name="Lukacs Z."/>
            <person name="Mihaltcheva S."/>
            <person name="Morgado L.N."/>
            <person name="Niskanen T."/>
            <person name="Noordeloos M.E."/>
            <person name="Ohm R.A."/>
            <person name="Ortiz-Santana B."/>
            <person name="Ovrebo C."/>
            <person name="Racz N."/>
            <person name="Riley R."/>
            <person name="Savchenko A."/>
            <person name="Shiryaev A."/>
            <person name="Soop K."/>
            <person name="Spirin V."/>
            <person name="Szebenyi C."/>
            <person name="Tomsovsky M."/>
            <person name="Tulloss R.E."/>
            <person name="Uehling J."/>
            <person name="Grigoriev I.V."/>
            <person name="Vagvolgyi C."/>
            <person name="Papp T."/>
            <person name="Martin F.M."/>
            <person name="Miettinen O."/>
            <person name="Hibbett D.S."/>
            <person name="Nagy L.G."/>
        </authorList>
    </citation>
    <scope>NUCLEOTIDE SEQUENCE [LARGE SCALE GENOMIC DNA]</scope>
    <source>
        <strain evidence="1 2">NL-1719</strain>
    </source>
</reference>